<evidence type="ECO:0000313" key="9">
    <source>
        <dbReference type="Proteomes" id="UP001596002"/>
    </source>
</evidence>
<evidence type="ECO:0000256" key="1">
    <source>
        <dbReference type="ARBA" id="ARBA00011947"/>
    </source>
</evidence>
<feature type="active site" description="Nucleophile" evidence="5">
    <location>
        <position position="147"/>
    </location>
</feature>
<keyword evidence="2 5" id="KW-0489">Methyltransferase</keyword>
<dbReference type="EC" id="2.1.1.45" evidence="1 5"/>
<comment type="subunit">
    <text evidence="5">Homodimer.</text>
</comment>
<reference evidence="9" key="1">
    <citation type="journal article" date="2019" name="Int. J. Syst. Evol. Microbiol.">
        <title>The Global Catalogue of Microorganisms (GCM) 10K type strain sequencing project: providing services to taxonomists for standard genome sequencing and annotation.</title>
        <authorList>
            <consortium name="The Broad Institute Genomics Platform"/>
            <consortium name="The Broad Institute Genome Sequencing Center for Infectious Disease"/>
            <person name="Wu L."/>
            <person name="Ma J."/>
        </authorList>
    </citation>
    <scope>NUCLEOTIDE SEQUENCE [LARGE SCALE GENOMIC DNA]</scope>
    <source>
        <strain evidence="9">WYCCWR 12678</strain>
    </source>
</reference>
<keyword evidence="4 5" id="KW-0545">Nucleotide biosynthesis</keyword>
<comment type="subcellular location">
    <subcellularLocation>
        <location evidence="5">Cytoplasm</location>
    </subcellularLocation>
</comment>
<comment type="function">
    <text evidence="5">Catalyzes the reductive methylation of 2'-deoxyuridine-5'-monophosphate (dUMP) to 2'-deoxythymidine-5'-monophosphate (dTMP) while utilizing 5,10-methylenetetrahydrofolate (mTHF) as the methyl donor and reductant in the reaction, yielding dihydrofolate (DHF) as a by-product. This enzymatic reaction provides an intracellular de novo source of dTMP, an essential precursor for DNA biosynthesis.</text>
</comment>
<evidence type="ECO:0000256" key="6">
    <source>
        <dbReference type="PROSITE-ProRule" id="PRU10016"/>
    </source>
</evidence>
<dbReference type="InterPro" id="IPR000398">
    <property type="entry name" value="Thymidylate_synthase"/>
</dbReference>
<keyword evidence="5" id="KW-0963">Cytoplasm</keyword>
<proteinExistence type="inferred from homology"/>
<dbReference type="PANTHER" id="PTHR11548">
    <property type="entry name" value="THYMIDYLATE SYNTHASE 1"/>
    <property type="match status" value="1"/>
</dbReference>
<evidence type="ECO:0000256" key="2">
    <source>
        <dbReference type="ARBA" id="ARBA00022603"/>
    </source>
</evidence>
<feature type="binding site" evidence="5">
    <location>
        <position position="264"/>
    </location>
    <ligand>
        <name>(6R)-5,10-methylene-5,6,7,8-tetrahydrofolate</name>
        <dbReference type="ChEBI" id="CHEBI:15636"/>
    </ligand>
</feature>
<dbReference type="NCBIfam" id="TIGR03284">
    <property type="entry name" value="thym_sym"/>
    <property type="match status" value="1"/>
</dbReference>
<dbReference type="NCBIfam" id="NF002497">
    <property type="entry name" value="PRK01827.1-3"/>
    <property type="match status" value="1"/>
</dbReference>
<evidence type="ECO:0000259" key="7">
    <source>
        <dbReference type="Pfam" id="PF00303"/>
    </source>
</evidence>
<dbReference type="PRINTS" id="PR00108">
    <property type="entry name" value="THYMDSNTHASE"/>
</dbReference>
<accession>A0ABV9Q5B5</accession>
<evidence type="ECO:0000313" key="8">
    <source>
        <dbReference type="EMBL" id="MFC4769676.1"/>
    </source>
</evidence>
<dbReference type="GO" id="GO:0032259">
    <property type="term" value="P:methylation"/>
    <property type="evidence" value="ECO:0007669"/>
    <property type="project" value="UniProtKB-KW"/>
</dbReference>
<comment type="pathway">
    <text evidence="5">Pyrimidine metabolism; dTTP biosynthesis.</text>
</comment>
<organism evidence="8 9">
    <name type="scientific">Effusibacillus consociatus</name>
    <dbReference type="NCBI Taxonomy" id="1117041"/>
    <lineage>
        <taxon>Bacteria</taxon>
        <taxon>Bacillati</taxon>
        <taxon>Bacillota</taxon>
        <taxon>Bacilli</taxon>
        <taxon>Bacillales</taxon>
        <taxon>Alicyclobacillaceae</taxon>
        <taxon>Effusibacillus</taxon>
    </lineage>
</organism>
<feature type="binding site" description="in other chain" evidence="5">
    <location>
        <begin position="208"/>
        <end position="210"/>
    </location>
    <ligand>
        <name>dUMP</name>
        <dbReference type="ChEBI" id="CHEBI:246422"/>
        <note>ligand shared between dimeric partners</note>
    </ligand>
</feature>
<dbReference type="EMBL" id="JBHSHC010000142">
    <property type="protein sequence ID" value="MFC4769676.1"/>
    <property type="molecule type" value="Genomic_DNA"/>
</dbReference>
<dbReference type="SUPFAM" id="SSF55831">
    <property type="entry name" value="Thymidylate synthase/dCMP hydroxymethylase"/>
    <property type="match status" value="1"/>
</dbReference>
<dbReference type="RefSeq" id="WP_380028462.1">
    <property type="nucleotide sequence ID" value="NZ_JBHSHC010000142.1"/>
</dbReference>
<evidence type="ECO:0000256" key="5">
    <source>
        <dbReference type="HAMAP-Rule" id="MF_00008"/>
    </source>
</evidence>
<feature type="binding site" description="in other chain" evidence="5">
    <location>
        <position position="178"/>
    </location>
    <ligand>
        <name>dUMP</name>
        <dbReference type="ChEBI" id="CHEBI:246422"/>
        <note>ligand shared between dimeric partners</note>
    </ligand>
</feature>
<feature type="binding site" description="in other chain" evidence="5">
    <location>
        <begin position="167"/>
        <end position="170"/>
    </location>
    <ligand>
        <name>dUMP</name>
        <dbReference type="ChEBI" id="CHEBI:246422"/>
        <note>ligand shared between dimeric partners</note>
    </ligand>
</feature>
<dbReference type="Gene3D" id="3.30.572.10">
    <property type="entry name" value="Thymidylate synthase/dCMP hydroxymethylase domain"/>
    <property type="match status" value="1"/>
</dbReference>
<feature type="binding site" evidence="5">
    <location>
        <position position="170"/>
    </location>
    <ligand>
        <name>(6R)-5,10-methylene-5,6,7,8-tetrahydrofolate</name>
        <dbReference type="ChEBI" id="CHEBI:15636"/>
    </ligand>
</feature>
<keyword evidence="9" id="KW-1185">Reference proteome</keyword>
<dbReference type="PROSITE" id="PS00091">
    <property type="entry name" value="THYMIDYLATE_SYNTHASE"/>
    <property type="match status" value="1"/>
</dbReference>
<dbReference type="InterPro" id="IPR045097">
    <property type="entry name" value="Thymidate_synth/dCMP_Mease"/>
</dbReference>
<feature type="active site" evidence="6">
    <location>
        <position position="147"/>
    </location>
</feature>
<dbReference type="PANTHER" id="PTHR11548:SF1">
    <property type="entry name" value="THYMIDYLATE SYNTHASE 1"/>
    <property type="match status" value="1"/>
</dbReference>
<sequence>MKQYLDFLKTVLEEGVLTEDRTGTGTISTFGQKMVFDLKEGLPVVTTKKIHLHSVIHELLWMFVLGSNDVSYLQENGVRIWNEWTDEKNTIGKGYGYQFRGWEGSNGERIDQVERLIHDLRNNPYSRRHIITAWNVAQLDDMRLPPCHMMTQWYVRNGELSCQLYQRSGDLFLGVPFNITFYAILTHMLAHVTGLGVGKLHHVIGDAHIYVNHLEQVQLQLTREPHPLPKLWLNPEVQHFDDFTYDDIRVLDYQHHPPIKGKVSV</sequence>
<evidence type="ECO:0000256" key="4">
    <source>
        <dbReference type="ARBA" id="ARBA00022727"/>
    </source>
</evidence>
<dbReference type="Pfam" id="PF00303">
    <property type="entry name" value="Thymidylat_synt"/>
    <property type="match status" value="1"/>
</dbReference>
<dbReference type="Proteomes" id="UP001596002">
    <property type="component" value="Unassembled WGS sequence"/>
</dbReference>
<feature type="domain" description="Thymidylate synthase/dCMP hydroxymethylase" evidence="7">
    <location>
        <begin position="2"/>
        <end position="265"/>
    </location>
</feature>
<name>A0ABV9Q5B5_9BACL</name>
<comment type="caution">
    <text evidence="8">The sequence shown here is derived from an EMBL/GenBank/DDBJ whole genome shotgun (WGS) entry which is preliminary data.</text>
</comment>
<dbReference type="InterPro" id="IPR036926">
    <property type="entry name" value="Thymidate_synth/dCMP_Mease_sf"/>
</dbReference>
<feature type="binding site" description="in other chain" evidence="5">
    <location>
        <position position="21"/>
    </location>
    <ligand>
        <name>dUMP</name>
        <dbReference type="ChEBI" id="CHEBI:246422"/>
        <note>ligand shared between dimeric partners</note>
    </ligand>
</feature>
<feature type="binding site" evidence="5">
    <location>
        <begin position="127"/>
        <end position="128"/>
    </location>
    <ligand>
        <name>dUMP</name>
        <dbReference type="ChEBI" id="CHEBI:246422"/>
        <note>ligand shared between dimeric partners</note>
    </ligand>
</feature>
<evidence type="ECO:0000256" key="3">
    <source>
        <dbReference type="ARBA" id="ARBA00022679"/>
    </source>
</evidence>
<comment type="similarity">
    <text evidence="5">Belongs to the thymidylate synthase family. Bacterial-type ThyA subfamily.</text>
</comment>
<protein>
    <recommendedName>
        <fullName evidence="1 5">Thymidylate synthase</fullName>
        <shortName evidence="5">TS</shortName>
        <shortName evidence="5">TSase</shortName>
        <ecNumber evidence="1 5">2.1.1.45</ecNumber>
    </recommendedName>
</protein>
<dbReference type="InterPro" id="IPR020940">
    <property type="entry name" value="Thymidylate_synthase_AS"/>
</dbReference>
<gene>
    <name evidence="5" type="primary">thyA</name>
    <name evidence="8" type="ORF">ACFO8Q_20400</name>
</gene>
<dbReference type="HAMAP" id="MF_00008">
    <property type="entry name" value="Thymidy_synth_bact"/>
    <property type="match status" value="1"/>
</dbReference>
<keyword evidence="3 5" id="KW-0808">Transferase</keyword>
<dbReference type="GO" id="GO:0004799">
    <property type="term" value="F:thymidylate synthase activity"/>
    <property type="evidence" value="ECO:0007669"/>
    <property type="project" value="UniProtKB-EC"/>
</dbReference>
<dbReference type="CDD" id="cd00351">
    <property type="entry name" value="TS_Pyrimidine_HMase"/>
    <property type="match status" value="1"/>
</dbReference>
<comment type="catalytic activity">
    <reaction evidence="5">
        <text>dUMP + (6R)-5,10-methylene-5,6,7,8-tetrahydrofolate = 7,8-dihydrofolate + dTMP</text>
        <dbReference type="Rhea" id="RHEA:12104"/>
        <dbReference type="ChEBI" id="CHEBI:15636"/>
        <dbReference type="ChEBI" id="CHEBI:57451"/>
        <dbReference type="ChEBI" id="CHEBI:63528"/>
        <dbReference type="ChEBI" id="CHEBI:246422"/>
        <dbReference type="EC" id="2.1.1.45"/>
    </reaction>
</comment>
<feature type="binding site" evidence="5">
    <location>
        <position position="51"/>
    </location>
    <ligand>
        <name>(6R)-5,10-methylene-5,6,7,8-tetrahydrofolate</name>
        <dbReference type="ChEBI" id="CHEBI:15636"/>
    </ligand>
</feature>
<dbReference type="InterPro" id="IPR023451">
    <property type="entry name" value="Thymidate_synth/dCMP_Mease_dom"/>
</dbReference>